<proteinExistence type="predicted"/>
<feature type="compositionally biased region" description="Polar residues" evidence="1">
    <location>
        <begin position="49"/>
        <end position="66"/>
    </location>
</feature>
<dbReference type="InterPro" id="IPR024425">
    <property type="entry name" value="LiaF-like_C"/>
</dbReference>
<dbReference type="PANTHER" id="PTHR40763:SF5">
    <property type="entry name" value="MEMBRANE PROTEIN"/>
    <property type="match status" value="1"/>
</dbReference>
<dbReference type="AlphaFoldDB" id="A0A0W8I0J7"/>
<organism evidence="3 4">
    <name type="scientific">Serinicoccus chungangensis</name>
    <dbReference type="NCBI Taxonomy" id="767452"/>
    <lineage>
        <taxon>Bacteria</taxon>
        <taxon>Bacillati</taxon>
        <taxon>Actinomycetota</taxon>
        <taxon>Actinomycetes</taxon>
        <taxon>Micrococcales</taxon>
        <taxon>Ornithinimicrobiaceae</taxon>
        <taxon>Serinicoccus</taxon>
    </lineage>
</organism>
<protein>
    <recommendedName>
        <fullName evidence="2">Cell wall-active antibiotics response LiaF-like C-terminal domain-containing protein</fullName>
    </recommendedName>
</protein>
<sequence length="191" mass="20727">MANPTTPGPSPEGRYDGPSEVPPEWRPAIPQPGERPVPREEVGDRYAPATSSGSQVRGRQPSQTMGTLLGDITRTGSWQVAERTTLVMFLGDVKLDLREVLRPGETVDISTYTGMGDVKIVVPAGTRVELQGFTLMGDLRHDVDPAAQGVPETGACVRVNATSLLGDVRVRTMLPDDGSKPPRGWRWTQKR</sequence>
<dbReference type="Pfam" id="PF09922">
    <property type="entry name" value="LiaF-like_C"/>
    <property type="match status" value="1"/>
</dbReference>
<evidence type="ECO:0000256" key="1">
    <source>
        <dbReference type="SAM" id="MobiDB-lite"/>
    </source>
</evidence>
<dbReference type="Proteomes" id="UP000054837">
    <property type="component" value="Unassembled WGS sequence"/>
</dbReference>
<dbReference type="PANTHER" id="PTHR40763">
    <property type="entry name" value="MEMBRANE PROTEIN-RELATED"/>
    <property type="match status" value="1"/>
</dbReference>
<comment type="caution">
    <text evidence="3">The sequence shown here is derived from an EMBL/GenBank/DDBJ whole genome shotgun (WGS) entry which is preliminary data.</text>
</comment>
<feature type="domain" description="Cell wall-active antibiotics response LiaF-like C-terminal" evidence="2">
    <location>
        <begin position="75"/>
        <end position="140"/>
    </location>
</feature>
<evidence type="ECO:0000313" key="3">
    <source>
        <dbReference type="EMBL" id="KUG51132.1"/>
    </source>
</evidence>
<feature type="compositionally biased region" description="Pro residues" evidence="1">
    <location>
        <begin position="20"/>
        <end position="35"/>
    </location>
</feature>
<reference evidence="3 4" key="1">
    <citation type="submission" date="2015-12" db="EMBL/GenBank/DDBJ databases">
        <title>Serinicoccus chungangenesis strain CD08_5 genome sequencing and assembly.</title>
        <authorList>
            <person name="Chander A.M."/>
            <person name="Kaur G."/>
            <person name="Nair G.R."/>
            <person name="Dhawan D.K."/>
            <person name="Kochhar R.K."/>
            <person name="Mayilraj S."/>
            <person name="Bhadada S.K."/>
        </authorList>
    </citation>
    <scope>NUCLEOTIDE SEQUENCE [LARGE SCALE GENOMIC DNA]</scope>
    <source>
        <strain evidence="3 4">CD08_5</strain>
    </source>
</reference>
<feature type="region of interest" description="Disordered" evidence="1">
    <location>
        <begin position="1"/>
        <end position="68"/>
    </location>
</feature>
<evidence type="ECO:0000259" key="2">
    <source>
        <dbReference type="Pfam" id="PF09922"/>
    </source>
</evidence>
<gene>
    <name evidence="3" type="ORF">AVL62_12885</name>
</gene>
<feature type="compositionally biased region" description="Pro residues" evidence="1">
    <location>
        <begin position="1"/>
        <end position="10"/>
    </location>
</feature>
<accession>A0A0W8I0J7</accession>
<dbReference type="EMBL" id="LQBL01000033">
    <property type="protein sequence ID" value="KUG51132.1"/>
    <property type="molecule type" value="Genomic_DNA"/>
</dbReference>
<name>A0A0W8I0J7_9MICO</name>
<dbReference type="OrthoDB" id="4772576at2"/>
<dbReference type="RefSeq" id="WP_058892677.1">
    <property type="nucleotide sequence ID" value="NZ_LQBL01000033.1"/>
</dbReference>
<evidence type="ECO:0000313" key="4">
    <source>
        <dbReference type="Proteomes" id="UP000054837"/>
    </source>
</evidence>
<keyword evidence="4" id="KW-1185">Reference proteome</keyword>
<dbReference type="STRING" id="767452.AVL62_12885"/>